<keyword evidence="3" id="KW-0479">Metal-binding</keyword>
<evidence type="ECO:0000256" key="3">
    <source>
        <dbReference type="ARBA" id="ARBA00022723"/>
    </source>
</evidence>
<dbReference type="Pfam" id="PF13613">
    <property type="entry name" value="HTH_Tnp_4"/>
    <property type="match status" value="1"/>
</dbReference>
<dbReference type="GO" id="GO:0046872">
    <property type="term" value="F:metal ion binding"/>
    <property type="evidence" value="ECO:0007669"/>
    <property type="project" value="UniProtKB-KW"/>
</dbReference>
<gene>
    <name evidence="7" type="ORF">CLV40_103266</name>
</gene>
<dbReference type="GO" id="GO:0004519">
    <property type="term" value="F:endonuclease activity"/>
    <property type="evidence" value="ECO:0007669"/>
    <property type="project" value="UniProtKB-KW"/>
</dbReference>
<evidence type="ECO:0000313" key="8">
    <source>
        <dbReference type="Proteomes" id="UP000239203"/>
    </source>
</evidence>
<organism evidence="7 8">
    <name type="scientific">Actinokineospora auranticolor</name>
    <dbReference type="NCBI Taxonomy" id="155976"/>
    <lineage>
        <taxon>Bacteria</taxon>
        <taxon>Bacillati</taxon>
        <taxon>Actinomycetota</taxon>
        <taxon>Actinomycetes</taxon>
        <taxon>Pseudonocardiales</taxon>
        <taxon>Pseudonocardiaceae</taxon>
        <taxon>Actinokineospora</taxon>
    </lineage>
</organism>
<proteinExistence type="predicted"/>
<keyword evidence="2" id="KW-0540">Nuclease</keyword>
<dbReference type="Pfam" id="PF13359">
    <property type="entry name" value="DDE_Tnp_4"/>
    <property type="match status" value="1"/>
</dbReference>
<dbReference type="PANTHER" id="PTHR22930">
    <property type="match status" value="1"/>
</dbReference>
<evidence type="ECO:0000256" key="1">
    <source>
        <dbReference type="ARBA" id="ARBA00001968"/>
    </source>
</evidence>
<dbReference type="AlphaFoldDB" id="A0A2S6GWT7"/>
<dbReference type="PANTHER" id="PTHR22930:SF85">
    <property type="entry name" value="GH03217P-RELATED"/>
    <property type="match status" value="1"/>
</dbReference>
<evidence type="ECO:0000313" key="7">
    <source>
        <dbReference type="EMBL" id="PPK69656.1"/>
    </source>
</evidence>
<sequence>MYHTAGLTRGRVEELCALIGEATGESVRRWPPVLGLSRSVVVTLAYLRRNRVQAELAETFEVSQSTISRAIAAVTPLLADILEHRIPTADDLDDRSSHMVDGTLLPCWSWSSRPELFSGKHRTTGFNVQVVCTLDGRLRWVSDPMPGARNDIVGLKASRILDGRDPSTWLGDKGYIGSGILTPIRKPRNREQPDWEKEFNRHHNSIRVVVERAIACLKTWRILHTDYRRPIDTFADAISAVVGLYFYAAE</sequence>
<dbReference type="EMBL" id="PTIX01000003">
    <property type="protein sequence ID" value="PPK69656.1"/>
    <property type="molecule type" value="Genomic_DNA"/>
</dbReference>
<evidence type="ECO:0000259" key="5">
    <source>
        <dbReference type="Pfam" id="PF13359"/>
    </source>
</evidence>
<keyword evidence="7" id="KW-0255">Endonuclease</keyword>
<dbReference type="InterPro" id="IPR027806">
    <property type="entry name" value="HARBI1_dom"/>
</dbReference>
<keyword evidence="8" id="KW-1185">Reference proteome</keyword>
<protein>
    <submittedName>
        <fullName evidence="7">DDE superfamily endonuclease</fullName>
    </submittedName>
</protein>
<comment type="cofactor">
    <cofactor evidence="1">
        <name>a divalent metal cation</name>
        <dbReference type="ChEBI" id="CHEBI:60240"/>
    </cofactor>
</comment>
<dbReference type="GO" id="GO:0016787">
    <property type="term" value="F:hydrolase activity"/>
    <property type="evidence" value="ECO:0007669"/>
    <property type="project" value="UniProtKB-KW"/>
</dbReference>
<evidence type="ECO:0000259" key="6">
    <source>
        <dbReference type="Pfam" id="PF13613"/>
    </source>
</evidence>
<keyword evidence="4" id="KW-0378">Hydrolase</keyword>
<evidence type="ECO:0000256" key="4">
    <source>
        <dbReference type="ARBA" id="ARBA00022801"/>
    </source>
</evidence>
<feature type="domain" description="Transposase Helix-turn-helix" evidence="6">
    <location>
        <begin position="35"/>
        <end position="82"/>
    </location>
</feature>
<dbReference type="RefSeq" id="WP_104478076.1">
    <property type="nucleotide sequence ID" value="NZ_CP154825.1"/>
</dbReference>
<dbReference type="InterPro" id="IPR045249">
    <property type="entry name" value="HARBI1-like"/>
</dbReference>
<dbReference type="OrthoDB" id="3692540at2"/>
<name>A0A2S6GWT7_9PSEU</name>
<feature type="domain" description="DDE Tnp4" evidence="5">
    <location>
        <begin position="100"/>
        <end position="244"/>
    </location>
</feature>
<accession>A0A2S6GWT7</accession>
<dbReference type="Proteomes" id="UP000239203">
    <property type="component" value="Unassembled WGS sequence"/>
</dbReference>
<evidence type="ECO:0000256" key="2">
    <source>
        <dbReference type="ARBA" id="ARBA00022722"/>
    </source>
</evidence>
<reference evidence="7 8" key="1">
    <citation type="submission" date="2018-02" db="EMBL/GenBank/DDBJ databases">
        <title>Genomic Encyclopedia of Archaeal and Bacterial Type Strains, Phase II (KMG-II): from individual species to whole genera.</title>
        <authorList>
            <person name="Goeker M."/>
        </authorList>
    </citation>
    <scope>NUCLEOTIDE SEQUENCE [LARGE SCALE GENOMIC DNA]</scope>
    <source>
        <strain evidence="7 8">YU 961-1</strain>
    </source>
</reference>
<dbReference type="InterPro" id="IPR027805">
    <property type="entry name" value="Transposase_HTH_dom"/>
</dbReference>
<comment type="caution">
    <text evidence="7">The sequence shown here is derived from an EMBL/GenBank/DDBJ whole genome shotgun (WGS) entry which is preliminary data.</text>
</comment>